<accession>A0A6A6DPZ4</accession>
<dbReference type="EMBL" id="ML994652">
    <property type="protein sequence ID" value="KAF2181571.1"/>
    <property type="molecule type" value="Genomic_DNA"/>
</dbReference>
<protein>
    <recommendedName>
        <fullName evidence="3">C3H1-type domain-containing protein</fullName>
    </recommendedName>
</protein>
<evidence type="ECO:0008006" key="3">
    <source>
        <dbReference type="Google" id="ProtNLM"/>
    </source>
</evidence>
<sequence length="73" mass="7827">MELPQTLLSFYAFAFSSRASLLGHLGLARTCSISHTTTYPAAAPSQGLPSCPYGSRCDYQHSNGRSPQVPPLL</sequence>
<dbReference type="AlphaFoldDB" id="A0A6A6DPZ4"/>
<proteinExistence type="predicted"/>
<evidence type="ECO:0000313" key="2">
    <source>
        <dbReference type="Proteomes" id="UP000800200"/>
    </source>
</evidence>
<evidence type="ECO:0000313" key="1">
    <source>
        <dbReference type="EMBL" id="KAF2181571.1"/>
    </source>
</evidence>
<gene>
    <name evidence="1" type="ORF">K469DRAFT_792053</name>
</gene>
<keyword evidence="2" id="KW-1185">Reference proteome</keyword>
<reference evidence="1" key="1">
    <citation type="journal article" date="2020" name="Stud. Mycol.">
        <title>101 Dothideomycetes genomes: a test case for predicting lifestyles and emergence of pathogens.</title>
        <authorList>
            <person name="Haridas S."/>
            <person name="Albert R."/>
            <person name="Binder M."/>
            <person name="Bloem J."/>
            <person name="Labutti K."/>
            <person name="Salamov A."/>
            <person name="Andreopoulos B."/>
            <person name="Baker S."/>
            <person name="Barry K."/>
            <person name="Bills G."/>
            <person name="Bluhm B."/>
            <person name="Cannon C."/>
            <person name="Castanera R."/>
            <person name="Culley D."/>
            <person name="Daum C."/>
            <person name="Ezra D."/>
            <person name="Gonzalez J."/>
            <person name="Henrissat B."/>
            <person name="Kuo A."/>
            <person name="Liang C."/>
            <person name="Lipzen A."/>
            <person name="Lutzoni F."/>
            <person name="Magnuson J."/>
            <person name="Mondo S."/>
            <person name="Nolan M."/>
            <person name="Ohm R."/>
            <person name="Pangilinan J."/>
            <person name="Park H.-J."/>
            <person name="Ramirez L."/>
            <person name="Alfaro M."/>
            <person name="Sun H."/>
            <person name="Tritt A."/>
            <person name="Yoshinaga Y."/>
            <person name="Zwiers L.-H."/>
            <person name="Turgeon B."/>
            <person name="Goodwin S."/>
            <person name="Spatafora J."/>
            <person name="Crous P."/>
            <person name="Grigoriev I."/>
        </authorList>
    </citation>
    <scope>NUCLEOTIDE SEQUENCE</scope>
    <source>
        <strain evidence="1">CBS 207.26</strain>
    </source>
</reference>
<dbReference type="Proteomes" id="UP000800200">
    <property type="component" value="Unassembled WGS sequence"/>
</dbReference>
<organism evidence="1 2">
    <name type="scientific">Zopfia rhizophila CBS 207.26</name>
    <dbReference type="NCBI Taxonomy" id="1314779"/>
    <lineage>
        <taxon>Eukaryota</taxon>
        <taxon>Fungi</taxon>
        <taxon>Dikarya</taxon>
        <taxon>Ascomycota</taxon>
        <taxon>Pezizomycotina</taxon>
        <taxon>Dothideomycetes</taxon>
        <taxon>Dothideomycetes incertae sedis</taxon>
        <taxon>Zopfiaceae</taxon>
        <taxon>Zopfia</taxon>
    </lineage>
</organism>
<name>A0A6A6DPZ4_9PEZI</name>